<organism evidence="1 2">
    <name type="scientific">Hypoxylon rubiginosum</name>
    <dbReference type="NCBI Taxonomy" id="110542"/>
    <lineage>
        <taxon>Eukaryota</taxon>
        <taxon>Fungi</taxon>
        <taxon>Dikarya</taxon>
        <taxon>Ascomycota</taxon>
        <taxon>Pezizomycotina</taxon>
        <taxon>Sordariomycetes</taxon>
        <taxon>Xylariomycetidae</taxon>
        <taxon>Xylariales</taxon>
        <taxon>Hypoxylaceae</taxon>
        <taxon>Hypoxylon</taxon>
    </lineage>
</organism>
<evidence type="ECO:0000313" key="1">
    <source>
        <dbReference type="EMBL" id="KAI6082698.1"/>
    </source>
</evidence>
<proteinExistence type="predicted"/>
<dbReference type="EMBL" id="MU394365">
    <property type="protein sequence ID" value="KAI6082698.1"/>
    <property type="molecule type" value="Genomic_DNA"/>
</dbReference>
<name>A0ACC0CQP3_9PEZI</name>
<gene>
    <name evidence="1" type="ORF">F4821DRAFT_206591</name>
</gene>
<protein>
    <submittedName>
        <fullName evidence="1">Uncharacterized protein</fullName>
    </submittedName>
</protein>
<dbReference type="Proteomes" id="UP001497680">
    <property type="component" value="Unassembled WGS sequence"/>
</dbReference>
<accession>A0ACC0CQP3</accession>
<comment type="caution">
    <text evidence="1">The sequence shown here is derived from an EMBL/GenBank/DDBJ whole genome shotgun (WGS) entry which is preliminary data.</text>
</comment>
<sequence>MSSIGPQLPPRLTKRKRTPEDESPESPAAKLRAKDRAPTNQDEVDLSSDDEDSYGPSIPLPAKSGPIGPAMPPPNTDEVQLDDSDEDDIGPTAPPPPPSTRPSIGPTLPPSNNNKIPLEEEDSDDDVGPAPPTGPKPAPSPAPVPAKRVHGPAPPPAPLSERPPAGASDSDSDDDDYGPALPTSSSHLARQTQAQIAQAEAAAAAAAAGPKRDDWMLAPPPAAGPRAADPTKIKNRRFNSGPRANTSNDGGELSSIWTETPDQKRKRLENAVLGREAQPQQHTSSSGNKGSGITNTNTKPLSREEEAQQERIRSFTEATRGKSLYEEHRSSRQGRPLAADEEEDDPSARAFDKEKDMKLGGRVGTAQRRELLNRAADFGGRFAKGKYL</sequence>
<reference evidence="1 2" key="1">
    <citation type="journal article" date="2022" name="New Phytol.">
        <title>Ecological generalism drives hyperdiversity of secondary metabolite gene clusters in xylarialean endophytes.</title>
        <authorList>
            <person name="Franco M.E.E."/>
            <person name="Wisecaver J.H."/>
            <person name="Arnold A.E."/>
            <person name="Ju Y.M."/>
            <person name="Slot J.C."/>
            <person name="Ahrendt S."/>
            <person name="Moore L.P."/>
            <person name="Eastman K.E."/>
            <person name="Scott K."/>
            <person name="Konkel Z."/>
            <person name="Mondo S.J."/>
            <person name="Kuo A."/>
            <person name="Hayes R.D."/>
            <person name="Haridas S."/>
            <person name="Andreopoulos B."/>
            <person name="Riley R."/>
            <person name="LaButti K."/>
            <person name="Pangilinan J."/>
            <person name="Lipzen A."/>
            <person name="Amirebrahimi M."/>
            <person name="Yan J."/>
            <person name="Adam C."/>
            <person name="Keymanesh K."/>
            <person name="Ng V."/>
            <person name="Louie K."/>
            <person name="Northen T."/>
            <person name="Drula E."/>
            <person name="Henrissat B."/>
            <person name="Hsieh H.M."/>
            <person name="Youens-Clark K."/>
            <person name="Lutzoni F."/>
            <person name="Miadlikowska J."/>
            <person name="Eastwood D.C."/>
            <person name="Hamelin R.C."/>
            <person name="Grigoriev I.V."/>
            <person name="U'Ren J.M."/>
        </authorList>
    </citation>
    <scope>NUCLEOTIDE SEQUENCE [LARGE SCALE GENOMIC DNA]</scope>
    <source>
        <strain evidence="1 2">ER1909</strain>
    </source>
</reference>
<evidence type="ECO:0000313" key="2">
    <source>
        <dbReference type="Proteomes" id="UP001497680"/>
    </source>
</evidence>
<keyword evidence="2" id="KW-1185">Reference proteome</keyword>